<dbReference type="PANTHER" id="PTHR21485:SF3">
    <property type="entry name" value="N-ACYLNEURAMINATE CYTIDYLYLTRANSFERASE"/>
    <property type="match status" value="1"/>
</dbReference>
<evidence type="ECO:0000313" key="8">
    <source>
        <dbReference type="EMBL" id="EHO62115.1"/>
    </source>
</evidence>
<dbReference type="SFLD" id="SFLDS00003">
    <property type="entry name" value="Haloacid_Dehalogenase"/>
    <property type="match status" value="1"/>
</dbReference>
<feature type="binding site" evidence="7">
    <location>
        <position position="13"/>
    </location>
    <ligand>
        <name>Mg(2+)</name>
        <dbReference type="ChEBI" id="CHEBI:18420"/>
    </ligand>
</feature>
<dbReference type="SUPFAM" id="SSF56784">
    <property type="entry name" value="HAD-like"/>
    <property type="match status" value="1"/>
</dbReference>
<dbReference type="CDD" id="cd01630">
    <property type="entry name" value="HAD_KDO-like"/>
    <property type="match status" value="1"/>
</dbReference>
<dbReference type="eggNOG" id="COG1778">
    <property type="taxonomic scope" value="Bacteria"/>
</dbReference>
<evidence type="ECO:0000256" key="4">
    <source>
        <dbReference type="ARBA" id="ARBA00022723"/>
    </source>
</evidence>
<proteinExistence type="inferred from homology"/>
<keyword evidence="5" id="KW-0378">Hydrolase</keyword>
<dbReference type="EMBL" id="ADLT01000066">
    <property type="protein sequence ID" value="EHO62115.1"/>
    <property type="molecule type" value="Genomic_DNA"/>
</dbReference>
<sequence length="177" mass="19382">MKKAERIKLIAFDVDGTLTPGYLVMGEKGEISKIFHARDGLAIALAHRMGYITGFITGRKSPIVENRGKELAVDFVLMGVADKVKAMEGLLKTCGLSWDEAAYMGDDLNDLPLMEKAGFSACPKDGVKEVQKAADFISSCQGGKGAAREFIEKVMKTQGRWKEAVDSYRKKQDTVSQ</sequence>
<evidence type="ECO:0000256" key="3">
    <source>
        <dbReference type="ARBA" id="ARBA00011881"/>
    </source>
</evidence>
<dbReference type="InterPro" id="IPR036412">
    <property type="entry name" value="HAD-like_sf"/>
</dbReference>
<dbReference type="Proteomes" id="UP000003277">
    <property type="component" value="Unassembled WGS sequence"/>
</dbReference>
<evidence type="ECO:0000313" key="9">
    <source>
        <dbReference type="Proteomes" id="UP000003277"/>
    </source>
</evidence>
<dbReference type="STRING" id="742743.HMPREF9453_01962"/>
<dbReference type="SFLD" id="SFLDG01136">
    <property type="entry name" value="C1.6:_Phosphoserine_Phosphatas"/>
    <property type="match status" value="1"/>
</dbReference>
<comment type="similarity">
    <text evidence="2">Belongs to the KdsC family.</text>
</comment>
<dbReference type="HOGENOM" id="CLU_106694_1_0_9"/>
<keyword evidence="4 7" id="KW-0479">Metal-binding</keyword>
<protein>
    <submittedName>
        <fullName evidence="8">YrbI family 3-deoxy-D-manno-octulosonate 8-phosphate phosphatase</fullName>
    </submittedName>
</protein>
<dbReference type="AlphaFoldDB" id="H1D2X4"/>
<feature type="binding site" evidence="7">
    <location>
        <position position="15"/>
    </location>
    <ligand>
        <name>substrate</name>
    </ligand>
</feature>
<dbReference type="OrthoDB" id="9805604at2"/>
<dbReference type="RefSeq" id="WP_008860456.1">
    <property type="nucleotide sequence ID" value="NZ_JH591189.1"/>
</dbReference>
<dbReference type="PATRIC" id="fig|742743.3.peg.1976"/>
<dbReference type="PANTHER" id="PTHR21485">
    <property type="entry name" value="HAD SUPERFAMILY MEMBERS CMAS AND KDSC"/>
    <property type="match status" value="1"/>
</dbReference>
<gene>
    <name evidence="8" type="ORF">HMPREF9453_01962</name>
</gene>
<comment type="subunit">
    <text evidence="3">Homotetramer.</text>
</comment>
<dbReference type="SFLD" id="SFLDG01138">
    <property type="entry name" value="C1.6.2:_Deoxy-d-mannose-octulo"/>
    <property type="match status" value="1"/>
</dbReference>
<comment type="cofactor">
    <cofactor evidence="1 7">
        <name>Mg(2+)</name>
        <dbReference type="ChEBI" id="CHEBI:18420"/>
    </cofactor>
</comment>
<dbReference type="GO" id="GO:0008781">
    <property type="term" value="F:N-acylneuraminate cytidylyltransferase activity"/>
    <property type="evidence" value="ECO:0007669"/>
    <property type="project" value="TreeGrafter"/>
</dbReference>
<dbReference type="Pfam" id="PF08282">
    <property type="entry name" value="Hydrolase_3"/>
    <property type="match status" value="1"/>
</dbReference>
<keyword evidence="6 7" id="KW-0460">Magnesium</keyword>
<evidence type="ECO:0000256" key="2">
    <source>
        <dbReference type="ARBA" id="ARBA00005893"/>
    </source>
</evidence>
<evidence type="ECO:0000256" key="6">
    <source>
        <dbReference type="ARBA" id="ARBA00022842"/>
    </source>
</evidence>
<feature type="binding site" evidence="7">
    <location>
        <position position="106"/>
    </location>
    <ligand>
        <name>Mg(2+)</name>
        <dbReference type="ChEBI" id="CHEBI:18420"/>
    </ligand>
</feature>
<evidence type="ECO:0000256" key="5">
    <source>
        <dbReference type="ARBA" id="ARBA00022801"/>
    </source>
</evidence>
<dbReference type="InterPro" id="IPR010023">
    <property type="entry name" value="KdsC_fam"/>
</dbReference>
<dbReference type="GO" id="GO:0046872">
    <property type="term" value="F:metal ion binding"/>
    <property type="evidence" value="ECO:0007669"/>
    <property type="project" value="UniProtKB-KW"/>
</dbReference>
<comment type="caution">
    <text evidence="8">The sequence shown here is derived from an EMBL/GenBank/DDBJ whole genome shotgun (WGS) entry which is preliminary data.</text>
</comment>
<evidence type="ECO:0000256" key="1">
    <source>
        <dbReference type="ARBA" id="ARBA00001946"/>
    </source>
</evidence>
<evidence type="ECO:0000256" key="7">
    <source>
        <dbReference type="PIRSR" id="PIRSR006118-2"/>
    </source>
</evidence>
<dbReference type="PIRSF" id="PIRSF006118">
    <property type="entry name" value="KDO8-P_Ptase"/>
    <property type="match status" value="1"/>
</dbReference>
<name>H1D2X4_9FIRM</name>
<reference evidence="8 9" key="1">
    <citation type="submission" date="2011-11" db="EMBL/GenBank/DDBJ databases">
        <title>The Genome Sequence of Dialister succinatiphilus YIT 11850.</title>
        <authorList>
            <consortium name="The Broad Institute Genome Sequencing Platform"/>
            <person name="Earl A."/>
            <person name="Ward D."/>
            <person name="Feldgarden M."/>
            <person name="Gevers D."/>
            <person name="Morotomi M."/>
            <person name="Young S.K."/>
            <person name="Zeng Q."/>
            <person name="Gargeya S."/>
            <person name="Fitzgerald M."/>
            <person name="Haas B."/>
            <person name="Abouelleil A."/>
            <person name="Alvarado L."/>
            <person name="Arachchi H.M."/>
            <person name="Berlin A."/>
            <person name="Brown A."/>
            <person name="Chapman S.B."/>
            <person name="Dunbar C."/>
            <person name="Gearin G."/>
            <person name="Goldberg J."/>
            <person name="Griggs A."/>
            <person name="Gujja S."/>
            <person name="Heiman D."/>
            <person name="Howarth C."/>
            <person name="Lui A."/>
            <person name="MacDonald P.J.P."/>
            <person name="Montmayeur A."/>
            <person name="Murphy C."/>
            <person name="Neiman D."/>
            <person name="Pearson M."/>
            <person name="Priest M."/>
            <person name="Roberts A."/>
            <person name="Saif S."/>
            <person name="Shea T."/>
            <person name="Sisk P."/>
            <person name="Stolte C."/>
            <person name="Sykes S."/>
            <person name="Wortman J."/>
            <person name="Nusbaum C."/>
            <person name="Birren B."/>
        </authorList>
    </citation>
    <scope>NUCLEOTIDE SEQUENCE [LARGE SCALE GENOMIC DNA]</scope>
    <source>
        <strain evidence="8 9">YIT 11850</strain>
    </source>
</reference>
<dbReference type="Gene3D" id="3.40.50.1000">
    <property type="entry name" value="HAD superfamily/HAD-like"/>
    <property type="match status" value="1"/>
</dbReference>
<organism evidence="8 9">
    <name type="scientific">Dialister succinatiphilus YIT 11850</name>
    <dbReference type="NCBI Taxonomy" id="742743"/>
    <lineage>
        <taxon>Bacteria</taxon>
        <taxon>Bacillati</taxon>
        <taxon>Bacillota</taxon>
        <taxon>Negativicutes</taxon>
        <taxon>Veillonellales</taxon>
        <taxon>Veillonellaceae</taxon>
        <taxon>Dialister</taxon>
    </lineage>
</organism>
<dbReference type="FunFam" id="3.40.50.1000:FF:000029">
    <property type="entry name" value="3-deoxy-D-manno-octulosonate 8-phosphate phosphatase KdsC"/>
    <property type="match status" value="1"/>
</dbReference>
<dbReference type="NCBIfam" id="TIGR01670">
    <property type="entry name" value="KdsC-phosphatas"/>
    <property type="match status" value="1"/>
</dbReference>
<accession>H1D2X4</accession>
<keyword evidence="9" id="KW-1185">Reference proteome</keyword>
<dbReference type="GO" id="GO:0016788">
    <property type="term" value="F:hydrolase activity, acting on ester bonds"/>
    <property type="evidence" value="ECO:0007669"/>
    <property type="project" value="InterPro"/>
</dbReference>
<dbReference type="InterPro" id="IPR023214">
    <property type="entry name" value="HAD_sf"/>
</dbReference>
<dbReference type="InterPro" id="IPR050793">
    <property type="entry name" value="CMP-NeuNAc_synthase"/>
</dbReference>